<organism evidence="11 12">
    <name type="scientific">Metabacillus malikii</name>
    <dbReference type="NCBI Taxonomy" id="1504265"/>
    <lineage>
        <taxon>Bacteria</taxon>
        <taxon>Bacillati</taxon>
        <taxon>Bacillota</taxon>
        <taxon>Bacilli</taxon>
        <taxon>Bacillales</taxon>
        <taxon>Bacillaceae</taxon>
        <taxon>Metabacillus</taxon>
    </lineage>
</organism>
<evidence type="ECO:0000256" key="5">
    <source>
        <dbReference type="ARBA" id="ARBA00022737"/>
    </source>
</evidence>
<dbReference type="InterPro" id="IPR001736">
    <property type="entry name" value="PLipase_D/transphosphatidylase"/>
</dbReference>
<dbReference type="PROSITE" id="PS50035">
    <property type="entry name" value="PLD"/>
    <property type="match status" value="2"/>
</dbReference>
<dbReference type="PANTHER" id="PTHR21248:SF7">
    <property type="entry name" value="MINOR CARDIOLIPIN SYNTHASE CLSB"/>
    <property type="match status" value="1"/>
</dbReference>
<dbReference type="PANTHER" id="PTHR21248">
    <property type="entry name" value="CARDIOLIPIN SYNTHASE"/>
    <property type="match status" value="1"/>
</dbReference>
<dbReference type="EC" id="2.7.8.-" evidence="8"/>
<dbReference type="Pfam" id="PF13091">
    <property type="entry name" value="PLDc_2"/>
    <property type="match status" value="2"/>
</dbReference>
<dbReference type="InterPro" id="IPR025202">
    <property type="entry name" value="PLD-like_dom"/>
</dbReference>
<keyword evidence="2" id="KW-1003">Cell membrane</keyword>
<feature type="transmembrane region" description="Helical" evidence="9">
    <location>
        <begin position="6"/>
        <end position="24"/>
    </location>
</feature>
<evidence type="ECO:0000256" key="9">
    <source>
        <dbReference type="SAM" id="Phobius"/>
    </source>
</evidence>
<evidence type="ECO:0000259" key="10">
    <source>
        <dbReference type="PROSITE" id="PS50035"/>
    </source>
</evidence>
<keyword evidence="7 9" id="KW-0472">Membrane</keyword>
<keyword evidence="5" id="KW-0677">Repeat</keyword>
<dbReference type="PIRSF" id="PIRSF000850">
    <property type="entry name" value="Phospholipase_D_PSS"/>
    <property type="match status" value="1"/>
</dbReference>
<dbReference type="NCBIfam" id="TIGR04265">
    <property type="entry name" value="bac_cardiolipin"/>
    <property type="match status" value="1"/>
</dbReference>
<sequence>MALILLIGLFIVAIIAWFSIDYYLGRKDHLAKSKYEVTPLRQSDFELIVDGNHLFKDLFHTIQKSKESIHILFYIVRNDQISHDFLSLLAEKASQGVDVKLLVDHIGSYRLKKKTISKLKTKGVKFSYTHKVRLPFIFYTSQARNHRKISVIDGKTAYLGGFNVGKEYLGHKLKFGLWRDYHLKITGEGVTDLQRQFLKDWFDSTGENYLDKTAYFPEQYQGSSTHHYIATYGIHLKKHVIDFIQSAEQEIFICTPYFIPGKELLNELLLALKRGVRVRLMVPMKSDHPFVKEASFPYYGKLIPAGCEVYRFYQGFYHAKVIIIDDRLCDIGTANFDKRSQYLNDEMNCVIYDSVFINELKKYVDEDLTHCELLTYDDYKKRPFHKRITEGIATLISHFL</sequence>
<dbReference type="SUPFAM" id="SSF56024">
    <property type="entry name" value="Phospholipase D/nuclease"/>
    <property type="match status" value="2"/>
</dbReference>
<keyword evidence="12" id="KW-1185">Reference proteome</keyword>
<keyword evidence="3 11" id="KW-0808">Transferase</keyword>
<evidence type="ECO:0000256" key="3">
    <source>
        <dbReference type="ARBA" id="ARBA00022679"/>
    </source>
</evidence>
<evidence type="ECO:0000256" key="4">
    <source>
        <dbReference type="ARBA" id="ARBA00022692"/>
    </source>
</evidence>
<gene>
    <name evidence="11" type="ORF">J2S19_003465</name>
</gene>
<feature type="domain" description="PLD phosphodiesterase" evidence="10">
    <location>
        <begin position="313"/>
        <end position="340"/>
    </location>
</feature>
<dbReference type="CDD" id="cd09110">
    <property type="entry name" value="PLDc_CLS_1"/>
    <property type="match status" value="1"/>
</dbReference>
<keyword evidence="4 9" id="KW-0812">Transmembrane</keyword>
<feature type="domain" description="PLD phosphodiesterase" evidence="10">
    <location>
        <begin position="141"/>
        <end position="168"/>
    </location>
</feature>
<dbReference type="CDD" id="cd09112">
    <property type="entry name" value="PLDc_CLS_2"/>
    <property type="match status" value="1"/>
</dbReference>
<comment type="caution">
    <text evidence="11">The sequence shown here is derived from an EMBL/GenBank/DDBJ whole genome shotgun (WGS) entry which is preliminary data.</text>
</comment>
<evidence type="ECO:0000256" key="6">
    <source>
        <dbReference type="ARBA" id="ARBA00022989"/>
    </source>
</evidence>
<evidence type="ECO:0000313" key="11">
    <source>
        <dbReference type="EMBL" id="MDQ0232178.1"/>
    </source>
</evidence>
<dbReference type="Gene3D" id="3.30.870.10">
    <property type="entry name" value="Endonuclease Chain A"/>
    <property type="match status" value="2"/>
</dbReference>
<reference evidence="11 12" key="1">
    <citation type="submission" date="2023-07" db="EMBL/GenBank/DDBJ databases">
        <title>Genomic Encyclopedia of Type Strains, Phase IV (KMG-IV): sequencing the most valuable type-strain genomes for metagenomic binning, comparative biology and taxonomic classification.</title>
        <authorList>
            <person name="Goeker M."/>
        </authorList>
    </citation>
    <scope>NUCLEOTIDE SEQUENCE [LARGE SCALE GENOMIC DNA]</scope>
    <source>
        <strain evidence="11 12">DSM 29005</strain>
    </source>
</reference>
<accession>A0ABT9ZIT3</accession>
<comment type="subcellular location">
    <subcellularLocation>
        <location evidence="1">Cell membrane</location>
    </subcellularLocation>
</comment>
<evidence type="ECO:0000256" key="8">
    <source>
        <dbReference type="NCBIfam" id="TIGR04265"/>
    </source>
</evidence>
<keyword evidence="6 9" id="KW-1133">Transmembrane helix</keyword>
<dbReference type="EMBL" id="JAUSUD010000018">
    <property type="protein sequence ID" value="MDQ0232178.1"/>
    <property type="molecule type" value="Genomic_DNA"/>
</dbReference>
<dbReference type="Proteomes" id="UP001234495">
    <property type="component" value="Unassembled WGS sequence"/>
</dbReference>
<dbReference type="InterPro" id="IPR022924">
    <property type="entry name" value="Cardiolipin_synthase"/>
</dbReference>
<name>A0ABT9ZIT3_9BACI</name>
<evidence type="ECO:0000256" key="2">
    <source>
        <dbReference type="ARBA" id="ARBA00022475"/>
    </source>
</evidence>
<dbReference type="SMART" id="SM00155">
    <property type="entry name" value="PLDc"/>
    <property type="match status" value="2"/>
</dbReference>
<evidence type="ECO:0000256" key="1">
    <source>
        <dbReference type="ARBA" id="ARBA00004236"/>
    </source>
</evidence>
<evidence type="ECO:0000313" key="12">
    <source>
        <dbReference type="Proteomes" id="UP001234495"/>
    </source>
</evidence>
<protein>
    <recommendedName>
        <fullName evidence="8">Cardiolipin synthase</fullName>
        <ecNumber evidence="8">2.7.8.-</ecNumber>
    </recommendedName>
</protein>
<dbReference type="GO" id="GO:0016740">
    <property type="term" value="F:transferase activity"/>
    <property type="evidence" value="ECO:0007669"/>
    <property type="project" value="UniProtKB-KW"/>
</dbReference>
<proteinExistence type="predicted"/>
<evidence type="ECO:0000256" key="7">
    <source>
        <dbReference type="ARBA" id="ARBA00023136"/>
    </source>
</evidence>